<name>A0A6L2M874_TANCI</name>
<dbReference type="EMBL" id="BKCJ010006073">
    <property type="protein sequence ID" value="GEU70216.1"/>
    <property type="molecule type" value="Genomic_DNA"/>
</dbReference>
<comment type="caution">
    <text evidence="2">The sequence shown here is derived from an EMBL/GenBank/DDBJ whole genome shotgun (WGS) entry which is preliminary data.</text>
</comment>
<dbReference type="PANTHER" id="PTHR35046">
    <property type="entry name" value="ZINC KNUCKLE (CCHC-TYPE) FAMILY PROTEIN"/>
    <property type="match status" value="1"/>
</dbReference>
<feature type="domain" description="Integrase catalytic" evidence="1">
    <location>
        <begin position="54"/>
        <end position="167"/>
    </location>
</feature>
<dbReference type="GO" id="GO:0003676">
    <property type="term" value="F:nucleic acid binding"/>
    <property type="evidence" value="ECO:0007669"/>
    <property type="project" value="InterPro"/>
</dbReference>
<dbReference type="SUPFAM" id="SSF53098">
    <property type="entry name" value="Ribonuclease H-like"/>
    <property type="match status" value="1"/>
</dbReference>
<evidence type="ECO:0000313" key="2">
    <source>
        <dbReference type="EMBL" id="GEU70216.1"/>
    </source>
</evidence>
<protein>
    <submittedName>
        <fullName evidence="2">Retrotransposon-related protein</fullName>
    </submittedName>
</protein>
<dbReference type="AlphaFoldDB" id="A0A6L2M874"/>
<dbReference type="InterPro" id="IPR036397">
    <property type="entry name" value="RNaseH_sf"/>
</dbReference>
<reference evidence="2" key="1">
    <citation type="journal article" date="2019" name="Sci. Rep.">
        <title>Draft genome of Tanacetum cinerariifolium, the natural source of mosquito coil.</title>
        <authorList>
            <person name="Yamashiro T."/>
            <person name="Shiraishi A."/>
            <person name="Satake H."/>
            <person name="Nakayama K."/>
        </authorList>
    </citation>
    <scope>NUCLEOTIDE SEQUENCE</scope>
</reference>
<dbReference type="PROSITE" id="PS50994">
    <property type="entry name" value="INTEGRASE"/>
    <property type="match status" value="1"/>
</dbReference>
<evidence type="ECO:0000259" key="1">
    <source>
        <dbReference type="PROSITE" id="PS50994"/>
    </source>
</evidence>
<organism evidence="2">
    <name type="scientific">Tanacetum cinerariifolium</name>
    <name type="common">Dalmatian daisy</name>
    <name type="synonym">Chrysanthemum cinerariifolium</name>
    <dbReference type="NCBI Taxonomy" id="118510"/>
    <lineage>
        <taxon>Eukaryota</taxon>
        <taxon>Viridiplantae</taxon>
        <taxon>Streptophyta</taxon>
        <taxon>Embryophyta</taxon>
        <taxon>Tracheophyta</taxon>
        <taxon>Spermatophyta</taxon>
        <taxon>Magnoliopsida</taxon>
        <taxon>eudicotyledons</taxon>
        <taxon>Gunneridae</taxon>
        <taxon>Pentapetalae</taxon>
        <taxon>asterids</taxon>
        <taxon>campanulids</taxon>
        <taxon>Asterales</taxon>
        <taxon>Asteraceae</taxon>
        <taxon>Asteroideae</taxon>
        <taxon>Anthemideae</taxon>
        <taxon>Anthemidinae</taxon>
        <taxon>Tanacetum</taxon>
    </lineage>
</organism>
<sequence>MIILMASRDQQRYMDTEATSHLSSHRIASGSKSKLGIRHRCAIADSEIRNSGMTKAVKMFVKQCDVCQRKKPNLEAYPDRLSKYAHFVALSHPYTATQVAQAFLDNVYKLHGLPQTIVSDRDRDFISLFWKTLFKLLKTELHMSTTYHPQSDGQTEMVNRCLECYLRFEEMQDPKIGTGDFPTCTGYGLIAVEPEKILDGRLQKRGNSATSYVLVQ</sequence>
<dbReference type="PANTHER" id="PTHR35046:SF18">
    <property type="entry name" value="RNA-DIRECTED DNA POLYMERASE"/>
    <property type="match status" value="1"/>
</dbReference>
<proteinExistence type="predicted"/>
<dbReference type="Gene3D" id="3.30.420.10">
    <property type="entry name" value="Ribonuclease H-like superfamily/Ribonuclease H"/>
    <property type="match status" value="1"/>
</dbReference>
<dbReference type="GO" id="GO:0015074">
    <property type="term" value="P:DNA integration"/>
    <property type="evidence" value="ECO:0007669"/>
    <property type="project" value="InterPro"/>
</dbReference>
<dbReference type="InterPro" id="IPR012337">
    <property type="entry name" value="RNaseH-like_sf"/>
</dbReference>
<dbReference type="InterPro" id="IPR001584">
    <property type="entry name" value="Integrase_cat-core"/>
</dbReference>
<gene>
    <name evidence="2" type="ORF">Tci_042194</name>
</gene>
<accession>A0A6L2M874</accession>